<dbReference type="InterPro" id="IPR009091">
    <property type="entry name" value="RCC1/BLIP-II"/>
</dbReference>
<feature type="compositionally biased region" description="Low complexity" evidence="3">
    <location>
        <begin position="1377"/>
        <end position="1469"/>
    </location>
</feature>
<feature type="repeat" description="RCC1" evidence="2">
    <location>
        <begin position="980"/>
        <end position="1032"/>
    </location>
</feature>
<sequence>MKAALCFAVVFASSQAVEEGDRVLMVHQFAHRLHNLPDQELPLRIAPRAPVARKRLGVAYLLPDSGTQADALDTLRNMQSDLLSFNLSHSALPEVATSAQLFRFSAALLTDTGEDSIDAETVSQLRSYAREGGRLVLCGHANALRLLNRIAETTIAEQSAELVAIKVSSQVASSRFGDEAPPVLPTPTGAVLAATASLPASALAVYSDAASTAVFEMPYGEGSATFLGYDWRSSLGAAWADVLRLALEAPPEASSPWRHLQEFHTESIPAPEAGLPAIGGDLLSVEEVVDDSLQHAPHRALQQSGATIDSPTAAPTVAVTGVGAQAFALGSNTYGELGDGTTTSRAAPVTVMSSHAVSAVAAGMYSTIFLTPQGEAYAMGRNDHGQLGDGTTVSRTAPVRVMTAHTVTAAFTGGSIVTGVTSFHTVFLARGSAGGAYVCGSNDRGQLGDGTTTSRATPVRVLGAHTVTGAAVGSAHTVFVTSAGWMFSTGYNGAGQLGDRTISSRSTPVRVLAARNGTMVGAGALHSVFVLSDGSVFAAGLNSYGQLGDGTRSVRSSPVRVLIPAGLLVGAVSVGHTHTMFLTTTGRVYATGHNHGGQLGDGTTTDRDVPVRVMANQTVTEVAASISLSIFLTQLGEVYITGGMAGVSTPMLTTELFHFFTTGHVAIGVAVGYNNVFILTLPPSSAPTSAAVTAAPSSTKAPSAYLLPGLALSIGFNAHGQLGNGGTDNAWHTLHVVLEEHAVRAVTAGVFVTFFITDDSRAYACGRNNDGQLGDGTTTDRYTPVRVMGSLPVAVAVAGGANVTRCFTQSNVTRCTEVYSAHTVFLTTDGRTFACGSNLHGQLGDGTRNSRATPAQVLGGYTVVAASGGWFHSVFLALGGQVYGAGRNYNGELGDGTRDDRPSPVQVLSGQDVREVSAGGQHTLFLTAAGEAFASGSNGDGELGFSGSTSTVVPRRVMAGHTVAHVSAGSSHSAFLTSLGEVYTVGGNTFGQLGDGTRASRDTPARVAESAPDNAITSVTASEAVTQYFTTRGEVHLAGSQSRGGGLSSAFQEMALKGYQLRAAAVGHQHSIFIADPPSQPPPFCRSTGDPHLRGFAGRRFDFHGVGEFQLVRLSGASQDVQVHACQQDAAPRWTGAAANAMIAVRAGNLTILARPRAPAPGVNVTCVPPVEEVPGLSIEHGPVRWNGRTATRTKVTLPSGLEVVLQSWGSAAAEAGPMFLSAYVQLPRMPSAMRAGAFQGDGLCGTVDFNGTWYTAAAANVHASTTAALDSSWRVPTNRSLFRRDGVDLCAGEGYFEPPFRAGGGDRQEAFARLRLNGTAVREACDTACEDKVEECLDDAALTGDVEAVVLQSRDVCTLNVEMDEVVAVEAGTYLPPATSAPTATPSLPSEAPTTTTTSSPTSTPTFSTTSPPTITPSTGAPTLAPVTEAPTTTHPATASPITYHPTTSHPATTLPTTFPPATGTPTAIHPTTVQPITDGPTESSYHTRGPTAPTTRYPTGNSPDSDSDSDSDSDYDFDSDSNPDSASPTNSPTVGPTTGARSTGCAAPALQLYALDMLGAGSGEALTDKQEAVMVAVSSEHVTGMVPHAFAMIPRNATITNVQQVYSEACTCPASIDEAPCREPTYYHVRLRFDRDFIGSVSVHIAASAVFGKYGEPNSASSPLLLTRRSNLPVSLLATYTIT</sequence>
<evidence type="ECO:0000256" key="2">
    <source>
        <dbReference type="PROSITE-ProRule" id="PRU00235"/>
    </source>
</evidence>
<dbReference type="Pfam" id="PF00415">
    <property type="entry name" value="RCC1"/>
    <property type="match status" value="1"/>
</dbReference>
<feature type="repeat" description="RCC1" evidence="2">
    <location>
        <begin position="880"/>
        <end position="929"/>
    </location>
</feature>
<feature type="region of interest" description="Disordered" evidence="3">
    <location>
        <begin position="1377"/>
        <end position="1544"/>
    </location>
</feature>
<evidence type="ECO:0000313" key="7">
    <source>
        <dbReference type="Proteomes" id="UP001190700"/>
    </source>
</evidence>
<organism evidence="6 7">
    <name type="scientific">Cymbomonas tetramitiformis</name>
    <dbReference type="NCBI Taxonomy" id="36881"/>
    <lineage>
        <taxon>Eukaryota</taxon>
        <taxon>Viridiplantae</taxon>
        <taxon>Chlorophyta</taxon>
        <taxon>Pyramimonadophyceae</taxon>
        <taxon>Pyramimonadales</taxon>
        <taxon>Pyramimonadaceae</taxon>
        <taxon>Cymbomonas</taxon>
    </lineage>
</organism>
<accession>A0AAE0CDR3</accession>
<feature type="compositionally biased region" description="Acidic residues" evidence="3">
    <location>
        <begin position="1507"/>
        <end position="1523"/>
    </location>
</feature>
<keyword evidence="7" id="KW-1185">Reference proteome</keyword>
<dbReference type="SUPFAM" id="SSF50985">
    <property type="entry name" value="RCC1/BLIP-II"/>
    <property type="match status" value="4"/>
</dbReference>
<dbReference type="InterPro" id="IPR001846">
    <property type="entry name" value="VWF_type-D"/>
</dbReference>
<dbReference type="InterPro" id="IPR029062">
    <property type="entry name" value="Class_I_gatase-like"/>
</dbReference>
<dbReference type="InterPro" id="IPR058923">
    <property type="entry name" value="RCC1-like_dom"/>
</dbReference>
<gene>
    <name evidence="6" type="ORF">CYMTET_37536</name>
</gene>
<feature type="repeat" description="RCC1" evidence="2">
    <location>
        <begin position="534"/>
        <end position="585"/>
    </location>
</feature>
<dbReference type="PROSITE" id="PS50012">
    <property type="entry name" value="RCC1_3"/>
    <property type="match status" value="11"/>
</dbReference>
<keyword evidence="4" id="KW-0732">Signal</keyword>
<protein>
    <recommendedName>
        <fullName evidence="5">VWFD domain-containing protein</fullName>
    </recommendedName>
</protein>
<dbReference type="Proteomes" id="UP001190700">
    <property type="component" value="Unassembled WGS sequence"/>
</dbReference>
<feature type="repeat" description="RCC1" evidence="2">
    <location>
        <begin position="484"/>
        <end position="533"/>
    </location>
</feature>
<name>A0AAE0CDR3_9CHLO</name>
<feature type="compositionally biased region" description="Polar residues" evidence="3">
    <location>
        <begin position="1528"/>
        <end position="1543"/>
    </location>
</feature>
<evidence type="ECO:0000256" key="1">
    <source>
        <dbReference type="ARBA" id="ARBA00022737"/>
    </source>
</evidence>
<dbReference type="InterPro" id="IPR000408">
    <property type="entry name" value="Reg_chr_condens"/>
</dbReference>
<feature type="repeat" description="RCC1" evidence="2">
    <location>
        <begin position="434"/>
        <end position="483"/>
    </location>
</feature>
<dbReference type="PANTHER" id="PTHR22872">
    <property type="entry name" value="BTK-BINDING PROTEIN-RELATED"/>
    <property type="match status" value="1"/>
</dbReference>
<feature type="repeat" description="RCC1" evidence="2">
    <location>
        <begin position="930"/>
        <end position="979"/>
    </location>
</feature>
<dbReference type="PRINTS" id="PR00633">
    <property type="entry name" value="RCCNDNSATION"/>
</dbReference>
<dbReference type="InterPro" id="IPR051625">
    <property type="entry name" value="Signaling_Regulatory_Domain"/>
</dbReference>
<feature type="domain" description="VWFD" evidence="5">
    <location>
        <begin position="1083"/>
        <end position="1282"/>
    </location>
</feature>
<dbReference type="Gene3D" id="2.130.10.30">
    <property type="entry name" value="Regulator of chromosome condensation 1/beta-lactamase-inhibitor protein II"/>
    <property type="match status" value="4"/>
</dbReference>
<feature type="chain" id="PRO_5042126931" description="VWFD domain-containing protein" evidence="4">
    <location>
        <begin position="17"/>
        <end position="1685"/>
    </location>
</feature>
<evidence type="ECO:0000313" key="6">
    <source>
        <dbReference type="EMBL" id="KAK3253201.1"/>
    </source>
</evidence>
<dbReference type="EMBL" id="LGRX02024964">
    <property type="protein sequence ID" value="KAK3253201.1"/>
    <property type="molecule type" value="Genomic_DNA"/>
</dbReference>
<dbReference type="Gene3D" id="3.40.50.880">
    <property type="match status" value="1"/>
</dbReference>
<feature type="repeat" description="RCC1" evidence="2">
    <location>
        <begin position="760"/>
        <end position="810"/>
    </location>
</feature>
<reference evidence="6 7" key="1">
    <citation type="journal article" date="2015" name="Genome Biol. Evol.">
        <title>Comparative Genomics of a Bacterivorous Green Alga Reveals Evolutionary Causalities and Consequences of Phago-Mixotrophic Mode of Nutrition.</title>
        <authorList>
            <person name="Burns J.A."/>
            <person name="Paasch A."/>
            <person name="Narechania A."/>
            <person name="Kim E."/>
        </authorList>
    </citation>
    <scope>NUCLEOTIDE SEQUENCE [LARGE SCALE GENOMIC DNA]</scope>
    <source>
        <strain evidence="6 7">PLY_AMNH</strain>
    </source>
</reference>
<comment type="caution">
    <text evidence="6">The sequence shown here is derived from an EMBL/GenBank/DDBJ whole genome shotgun (WGS) entry which is preliminary data.</text>
</comment>
<dbReference type="Pfam" id="PF25390">
    <property type="entry name" value="WD40_RLD"/>
    <property type="match status" value="2"/>
</dbReference>
<evidence type="ECO:0000256" key="3">
    <source>
        <dbReference type="SAM" id="MobiDB-lite"/>
    </source>
</evidence>
<feature type="signal peptide" evidence="4">
    <location>
        <begin position="1"/>
        <end position="16"/>
    </location>
</feature>
<feature type="repeat" description="RCC1" evidence="2">
    <location>
        <begin position="374"/>
        <end position="423"/>
    </location>
</feature>
<keyword evidence="1" id="KW-0677">Repeat</keyword>
<evidence type="ECO:0000259" key="5">
    <source>
        <dbReference type="PROSITE" id="PS51233"/>
    </source>
</evidence>
<feature type="repeat" description="RCC1" evidence="2">
    <location>
        <begin position="830"/>
        <end position="879"/>
    </location>
</feature>
<dbReference type="PANTHER" id="PTHR22872:SF2">
    <property type="entry name" value="INHIBITOR OF BRUTON TYROSINE KINASE"/>
    <property type="match status" value="1"/>
</dbReference>
<feature type="compositionally biased region" description="Polar residues" evidence="3">
    <location>
        <begin position="1471"/>
        <end position="1502"/>
    </location>
</feature>
<evidence type="ECO:0000256" key="4">
    <source>
        <dbReference type="SAM" id="SignalP"/>
    </source>
</evidence>
<dbReference type="PROSITE" id="PS51233">
    <property type="entry name" value="VWFD"/>
    <property type="match status" value="1"/>
</dbReference>
<proteinExistence type="predicted"/>
<feature type="repeat" description="RCC1" evidence="2">
    <location>
        <begin position="586"/>
        <end position="635"/>
    </location>
</feature>
<feature type="repeat" description="RCC1" evidence="2">
    <location>
        <begin position="324"/>
        <end position="373"/>
    </location>
</feature>
<dbReference type="PROSITE" id="PS00626">
    <property type="entry name" value="RCC1_2"/>
    <property type="match status" value="2"/>
</dbReference>